<gene>
    <name evidence="1" type="ORF">EUA94_17250</name>
</gene>
<sequence length="178" mass="18614">MGPTVKPPMGVGSLGIRTGSGADKAAFGNQVDFAGKPLASIASVSFWEFTTGENRGTTQAPTPDNLASVAMEINPSNGAQTFSTLNYVPHNLPANVWTKVTADTKDWWLSGAAGTATGCNQTTYCTLDEVKAKLPNATLYTVQVGKGRDNAFSGAIDALQLGATTYDFEPFGVIEKTS</sequence>
<organism evidence="1 2">
    <name type="scientific">Nocardioides zhouii</name>
    <dbReference type="NCBI Taxonomy" id="1168729"/>
    <lineage>
        <taxon>Bacteria</taxon>
        <taxon>Bacillati</taxon>
        <taxon>Actinomycetota</taxon>
        <taxon>Actinomycetes</taxon>
        <taxon>Propionibacteriales</taxon>
        <taxon>Nocardioidaceae</taxon>
        <taxon>Nocardioides</taxon>
    </lineage>
</organism>
<proteinExistence type="predicted"/>
<evidence type="ECO:0000313" key="2">
    <source>
        <dbReference type="Proteomes" id="UP000291101"/>
    </source>
</evidence>
<dbReference type="OrthoDB" id="3472891at2"/>
<evidence type="ECO:0000313" key="1">
    <source>
        <dbReference type="EMBL" id="RYC05810.1"/>
    </source>
</evidence>
<protein>
    <recommendedName>
        <fullName evidence="3">DNRLRE domain-containing protein</fullName>
    </recommendedName>
</protein>
<reference evidence="1 2" key="1">
    <citation type="submission" date="2019-01" db="EMBL/GenBank/DDBJ databases">
        <title>Novel species of Nocardioides.</title>
        <authorList>
            <person name="Liu Q."/>
            <person name="X Y.-H."/>
        </authorList>
    </citation>
    <scope>NUCLEOTIDE SEQUENCE [LARGE SCALE GENOMIC DNA]</scope>
    <source>
        <strain evidence="1 2">HLT2-9</strain>
    </source>
</reference>
<dbReference type="EMBL" id="SDWV01000020">
    <property type="protein sequence ID" value="RYC05810.1"/>
    <property type="molecule type" value="Genomic_DNA"/>
</dbReference>
<name>A0A4Q2SNP0_9ACTN</name>
<dbReference type="AlphaFoldDB" id="A0A4Q2SNP0"/>
<keyword evidence="2" id="KW-1185">Reference proteome</keyword>
<evidence type="ECO:0008006" key="3">
    <source>
        <dbReference type="Google" id="ProtNLM"/>
    </source>
</evidence>
<accession>A0A4Q2SNP0</accession>
<comment type="caution">
    <text evidence="1">The sequence shown here is derived from an EMBL/GenBank/DDBJ whole genome shotgun (WGS) entry which is preliminary data.</text>
</comment>
<dbReference type="Proteomes" id="UP000291101">
    <property type="component" value="Unassembled WGS sequence"/>
</dbReference>